<accession>A0A1J8P0D9</accession>
<dbReference type="Proteomes" id="UP000182798">
    <property type="component" value="Unassembled WGS sequence"/>
</dbReference>
<dbReference type="AlphaFoldDB" id="A0A1J8P0D9"/>
<keyword evidence="1" id="KW-0051">Antiviral defense</keyword>
<reference evidence="4" key="1">
    <citation type="submission" date="2016-09" db="EMBL/GenBank/DDBJ databases">
        <title>Genome Sequence of Bathymodiolus thermophilus sulfur-oxidizing gill endosymbiont.</title>
        <authorList>
            <person name="Ponnudurai R."/>
            <person name="Kleiner M."/>
            <person name="Sayavedra L."/>
            <person name="Thuermer A."/>
            <person name="Felbeck H."/>
            <person name="Schlueter R."/>
            <person name="Schweder T."/>
            <person name="Markert S."/>
        </authorList>
    </citation>
    <scope>NUCLEOTIDE SEQUENCE [LARGE SCALE GENOMIC DNA]</scope>
    <source>
        <strain evidence="4">BAT/CrabSpa'14</strain>
    </source>
</reference>
<proteinExistence type="predicted"/>
<feature type="domain" description="CRISPR type III-associated protein" evidence="2">
    <location>
        <begin position="3"/>
        <end position="138"/>
    </location>
</feature>
<gene>
    <name evidence="3" type="ORF">BGC33_01600</name>
</gene>
<evidence type="ECO:0000313" key="4">
    <source>
        <dbReference type="Proteomes" id="UP000182798"/>
    </source>
</evidence>
<feature type="non-terminal residue" evidence="3">
    <location>
        <position position="1"/>
    </location>
</feature>
<comment type="caution">
    <text evidence="3">The sequence shown here is derived from an EMBL/GenBank/DDBJ whole genome shotgun (WGS) entry which is preliminary data.</text>
</comment>
<evidence type="ECO:0000313" key="3">
    <source>
        <dbReference type="EMBL" id="OJA03086.1"/>
    </source>
</evidence>
<protein>
    <recommendedName>
        <fullName evidence="2">CRISPR type III-associated protein domain-containing protein</fullName>
    </recommendedName>
</protein>
<dbReference type="GO" id="GO:0051607">
    <property type="term" value="P:defense response to virus"/>
    <property type="evidence" value="ECO:0007669"/>
    <property type="project" value="UniProtKB-KW"/>
</dbReference>
<dbReference type="CDD" id="cd09726">
    <property type="entry name" value="RAMP_I_III"/>
    <property type="match status" value="1"/>
</dbReference>
<evidence type="ECO:0000256" key="1">
    <source>
        <dbReference type="ARBA" id="ARBA00023118"/>
    </source>
</evidence>
<organism evidence="3 4">
    <name type="scientific">Bathymodiolus thermophilus thioautotrophic gill symbiont</name>
    <dbReference type="NCBI Taxonomy" id="2360"/>
    <lineage>
        <taxon>Bacteria</taxon>
        <taxon>Pseudomonadati</taxon>
        <taxon>Pseudomonadota</taxon>
        <taxon>Gammaproteobacteria</taxon>
        <taxon>sulfur-oxidizing symbionts</taxon>
    </lineage>
</organism>
<feature type="non-terminal residue" evidence="3">
    <location>
        <position position="139"/>
    </location>
</feature>
<dbReference type="Pfam" id="PF03787">
    <property type="entry name" value="RAMPs"/>
    <property type="match status" value="1"/>
</dbReference>
<dbReference type="InterPro" id="IPR005537">
    <property type="entry name" value="RAMP_III_fam"/>
</dbReference>
<sequence>IPSIKGAIRFWWRALNWQKKCEKKCCNSKSKNCVCTEDLYKREVEIFGGSYTNEKEKIATKQSEVLFSFDKKPIEGGITLFNNDRQYLGYGIDNAQGIKAEKIFVLKIQFKVCVTDRQIISVKNAMIAWGLFGGLGKRS</sequence>
<evidence type="ECO:0000259" key="2">
    <source>
        <dbReference type="Pfam" id="PF03787"/>
    </source>
</evidence>
<name>A0A1J8P0D9_9GAMM</name>
<dbReference type="EMBL" id="MIQH01001088">
    <property type="protein sequence ID" value="OJA03086.1"/>
    <property type="molecule type" value="Genomic_DNA"/>
</dbReference>